<evidence type="ECO:0000313" key="4">
    <source>
        <dbReference type="EMBL" id="MCV2402562.1"/>
    </source>
</evidence>
<proteinExistence type="inferred from homology"/>
<evidence type="ECO:0000256" key="1">
    <source>
        <dbReference type="ARBA" id="ARBA00009477"/>
    </source>
</evidence>
<dbReference type="SUPFAM" id="SSF111369">
    <property type="entry name" value="HlyD-like secretion proteins"/>
    <property type="match status" value="1"/>
</dbReference>
<keyword evidence="5" id="KW-1185">Reference proteome</keyword>
<dbReference type="Gene3D" id="1.10.287.470">
    <property type="entry name" value="Helix hairpin bin"/>
    <property type="match status" value="1"/>
</dbReference>
<evidence type="ECO:0000259" key="3">
    <source>
        <dbReference type="Pfam" id="PF25973"/>
    </source>
</evidence>
<dbReference type="Proteomes" id="UP001209713">
    <property type="component" value="Unassembled WGS sequence"/>
</dbReference>
<reference evidence="4 5" key="1">
    <citation type="submission" date="2022-10" db="EMBL/GenBank/DDBJ databases">
        <title>Marinomonas transparenta sp. nov. and Marinomonas sargassi sp. nov., isolated from marine alga (Sargassum natans (L.) Gaillon).</title>
        <authorList>
            <person name="Wang Y."/>
        </authorList>
    </citation>
    <scope>NUCLEOTIDE SEQUENCE [LARGE SCALE GENOMIC DNA]</scope>
    <source>
        <strain evidence="4 5">C2222</strain>
    </source>
</reference>
<dbReference type="Gene3D" id="2.40.50.100">
    <property type="match status" value="1"/>
</dbReference>
<feature type="coiled-coil region" evidence="2">
    <location>
        <begin position="109"/>
        <end position="191"/>
    </location>
</feature>
<sequence length="390" mass="42641">MKRLSLWITLILALASVVGAYLYVTAAIEAKENKVRKPRPAAKEQAIKMTVIDAEVGVYAPMIQASGLVKPRYSITIKNQVSGTVSQISNDFESGKIVKKGQLLAQLSNSELQSDLASAKKDLASAELALKEEKRQGDQAKAEWEASGFSEEPDSDLVLRKPQLEAVQAEYDAAKAALKKAQDDLTQTKILAPFDALIINRSISPGSYLTANSEIASLYSIDRAEIKIDLPSSDWTQLANEEALVSSSSPAIIQSVDTNASWQGKIISVGLHIDEATRMRSLTVGLDKPLEQTPILIPGTFVKVTLEGKQQDNLWRLPNTSLSQRSEIWYLDENSRLATFETTPSFVDAKYIYVPVPESLQGETVQVLVQPYNSYLEGTLVSPVKQGGKS</sequence>
<comment type="caution">
    <text evidence="4">The sequence shown here is derived from an EMBL/GenBank/DDBJ whole genome shotgun (WGS) entry which is preliminary data.</text>
</comment>
<comment type="similarity">
    <text evidence="1">Belongs to the membrane fusion protein (MFP) (TC 8.A.1) family.</text>
</comment>
<dbReference type="PANTHER" id="PTHR30469">
    <property type="entry name" value="MULTIDRUG RESISTANCE PROTEIN MDTA"/>
    <property type="match status" value="1"/>
</dbReference>
<dbReference type="NCBIfam" id="TIGR01730">
    <property type="entry name" value="RND_mfp"/>
    <property type="match status" value="1"/>
</dbReference>
<evidence type="ECO:0000313" key="5">
    <source>
        <dbReference type="Proteomes" id="UP001209713"/>
    </source>
</evidence>
<name>A0ABT2YRP5_9GAMM</name>
<dbReference type="Pfam" id="PF25973">
    <property type="entry name" value="BSH_CzcB"/>
    <property type="match status" value="1"/>
</dbReference>
<dbReference type="InterPro" id="IPR006143">
    <property type="entry name" value="RND_pump_MFP"/>
</dbReference>
<protein>
    <submittedName>
        <fullName evidence="4">Efflux RND transporter periplasmic adaptor subunit</fullName>
    </submittedName>
</protein>
<organism evidence="4 5">
    <name type="scientific">Marinomonas sargassi</name>
    <dbReference type="NCBI Taxonomy" id="2984494"/>
    <lineage>
        <taxon>Bacteria</taxon>
        <taxon>Pseudomonadati</taxon>
        <taxon>Pseudomonadota</taxon>
        <taxon>Gammaproteobacteria</taxon>
        <taxon>Oceanospirillales</taxon>
        <taxon>Oceanospirillaceae</taxon>
        <taxon>Marinomonas</taxon>
    </lineage>
</organism>
<gene>
    <name evidence="4" type="ORF">OFY17_06605</name>
</gene>
<dbReference type="EMBL" id="JAOVZB010000002">
    <property type="protein sequence ID" value="MCV2402562.1"/>
    <property type="molecule type" value="Genomic_DNA"/>
</dbReference>
<dbReference type="RefSeq" id="WP_263529942.1">
    <property type="nucleotide sequence ID" value="NZ_JAOVZB010000002.1"/>
</dbReference>
<dbReference type="InterPro" id="IPR058647">
    <property type="entry name" value="BSH_CzcB-like"/>
</dbReference>
<dbReference type="Gene3D" id="2.40.30.170">
    <property type="match status" value="1"/>
</dbReference>
<evidence type="ECO:0000256" key="2">
    <source>
        <dbReference type="SAM" id="Coils"/>
    </source>
</evidence>
<dbReference type="PANTHER" id="PTHR30469:SF15">
    <property type="entry name" value="HLYD FAMILY OF SECRETION PROTEINS"/>
    <property type="match status" value="1"/>
</dbReference>
<feature type="domain" description="CzcB-like barrel-sandwich hybrid" evidence="3">
    <location>
        <begin position="77"/>
        <end position="216"/>
    </location>
</feature>
<accession>A0ABT2YRP5</accession>
<keyword evidence="2" id="KW-0175">Coiled coil</keyword>